<dbReference type="RefSeq" id="WP_015062252.1">
    <property type="nucleotide sequence ID" value="NZ_CAIZAR010000059.1"/>
</dbReference>
<sequence length="193" mass="21674">MKKKEGKLLKLMSAFFYDTEEEPETINLRESMVAVGIPGLLSGYHGSFSQTKGFKPVKEIADLEGKRYTIIDFTLHVNEYDEQLPDPTGMMLNLKQMTKKQISPIYTEISLFNPLLVEKIKAHSGIDKALIDSPRLLSDLLPALGRYKDAVFMHTIKPNASPTLAIVSISQDQIPDLVVSASCRFNKNCKVVW</sequence>
<evidence type="ECO:0000313" key="2">
    <source>
        <dbReference type="Proteomes" id="UP000254597"/>
    </source>
</evidence>
<dbReference type="EMBL" id="UGWP01000002">
    <property type="protein sequence ID" value="SUF54881.1"/>
    <property type="molecule type" value="Genomic_DNA"/>
</dbReference>
<protein>
    <submittedName>
        <fullName evidence="1">Uncharacterized protein</fullName>
    </submittedName>
</protein>
<proteinExistence type="predicted"/>
<reference evidence="1 2" key="1">
    <citation type="submission" date="2018-06" db="EMBL/GenBank/DDBJ databases">
        <authorList>
            <consortium name="Pathogen Informatics"/>
            <person name="Doyle S."/>
        </authorList>
    </citation>
    <scope>NUCLEOTIDE SEQUENCE [LARGE SCALE GENOMIC DNA]</scope>
    <source>
        <strain evidence="1 2">NCTC10252</strain>
    </source>
</reference>
<evidence type="ECO:0000313" key="1">
    <source>
        <dbReference type="EMBL" id="SUF54881.1"/>
    </source>
</evidence>
<dbReference type="Proteomes" id="UP000254597">
    <property type="component" value="Unassembled WGS sequence"/>
</dbReference>
<dbReference type="AlphaFoldDB" id="A0A379QDG5"/>
<gene>
    <name evidence="1" type="ORF">NCTC10252_00047</name>
</gene>
<name>A0A379QDG5_SALER</name>
<accession>A0A379QDG5</accession>
<organism evidence="1 2">
    <name type="scientific">Salmonella enterica</name>
    <name type="common">Salmonella choleraesuis</name>
    <dbReference type="NCBI Taxonomy" id="28901"/>
    <lineage>
        <taxon>Bacteria</taxon>
        <taxon>Pseudomonadati</taxon>
        <taxon>Pseudomonadota</taxon>
        <taxon>Gammaproteobacteria</taxon>
        <taxon>Enterobacterales</taxon>
        <taxon>Enterobacteriaceae</taxon>
        <taxon>Salmonella</taxon>
    </lineage>
</organism>